<dbReference type="Proteomes" id="UP001165063">
    <property type="component" value="Unassembled WGS sequence"/>
</dbReference>
<evidence type="ECO:0000313" key="2">
    <source>
        <dbReference type="EMBL" id="GME68421.1"/>
    </source>
</evidence>
<feature type="chain" id="PRO_5040740452" evidence="1">
    <location>
        <begin position="19"/>
        <end position="192"/>
    </location>
</feature>
<sequence length="192" mass="21440">MIFSITLILGLFIQYSTSTHITKHIKSTSTSQPSDDSTTTSIQSAEMDLLDEYDSSYYSYMGEDLDYELKLATTAIGDAVLGDFTTNKAYYSSLNPRKFTSLKSACQIVSALPFVDSRFDLCYDALNRFFSIIETADKKKFSTLLSAASLKYEYQQELYNATVGIYTPGLTTSSWDTVMPLSTNSKYSDLIS</sequence>
<gene>
    <name evidence="2" type="ORF">Amon01_000902800</name>
</gene>
<keyword evidence="1" id="KW-0732">Signal</keyword>
<dbReference type="AlphaFoldDB" id="A0A9W6WFA8"/>
<organism evidence="2 3">
    <name type="scientific">Ambrosiozyma monospora</name>
    <name type="common">Yeast</name>
    <name type="synonym">Endomycopsis monosporus</name>
    <dbReference type="NCBI Taxonomy" id="43982"/>
    <lineage>
        <taxon>Eukaryota</taxon>
        <taxon>Fungi</taxon>
        <taxon>Dikarya</taxon>
        <taxon>Ascomycota</taxon>
        <taxon>Saccharomycotina</taxon>
        <taxon>Pichiomycetes</taxon>
        <taxon>Pichiales</taxon>
        <taxon>Pichiaceae</taxon>
        <taxon>Ambrosiozyma</taxon>
    </lineage>
</organism>
<accession>A0A9W6WFA8</accession>
<feature type="signal peptide" evidence="1">
    <location>
        <begin position="1"/>
        <end position="18"/>
    </location>
</feature>
<comment type="caution">
    <text evidence="2">The sequence shown here is derived from an EMBL/GenBank/DDBJ whole genome shotgun (WGS) entry which is preliminary data.</text>
</comment>
<evidence type="ECO:0000256" key="1">
    <source>
        <dbReference type="SAM" id="SignalP"/>
    </source>
</evidence>
<protein>
    <submittedName>
        <fullName evidence="2">Unnamed protein product</fullName>
    </submittedName>
</protein>
<dbReference type="EMBL" id="BSXU01009222">
    <property type="protein sequence ID" value="GME68421.1"/>
    <property type="molecule type" value="Genomic_DNA"/>
</dbReference>
<reference evidence="2" key="1">
    <citation type="submission" date="2023-04" db="EMBL/GenBank/DDBJ databases">
        <title>Ambrosiozyma monospora NBRC 1965.</title>
        <authorList>
            <person name="Ichikawa N."/>
            <person name="Sato H."/>
            <person name="Tonouchi N."/>
        </authorList>
    </citation>
    <scope>NUCLEOTIDE SEQUENCE</scope>
    <source>
        <strain evidence="2">NBRC 1965</strain>
    </source>
</reference>
<proteinExistence type="predicted"/>
<evidence type="ECO:0000313" key="3">
    <source>
        <dbReference type="Proteomes" id="UP001165063"/>
    </source>
</evidence>
<keyword evidence="3" id="KW-1185">Reference proteome</keyword>
<name>A0A9W6WFA8_AMBMO</name>